<evidence type="ECO:0000313" key="3">
    <source>
        <dbReference type="Proteomes" id="UP000034746"/>
    </source>
</evidence>
<name>A0A0G0V5J6_9BACT</name>
<dbReference type="PATRIC" id="fig|1618997.3.peg.1233"/>
<dbReference type="AlphaFoldDB" id="A0A0G0V5J6"/>
<dbReference type="Pfam" id="PF01966">
    <property type="entry name" value="HD"/>
    <property type="match status" value="1"/>
</dbReference>
<reference evidence="2 3" key="1">
    <citation type="journal article" date="2015" name="Nature">
        <title>rRNA introns, odd ribosomes, and small enigmatic genomes across a large radiation of phyla.</title>
        <authorList>
            <person name="Brown C.T."/>
            <person name="Hug L.A."/>
            <person name="Thomas B.C."/>
            <person name="Sharon I."/>
            <person name="Castelle C.J."/>
            <person name="Singh A."/>
            <person name="Wilkins M.J."/>
            <person name="Williams K.H."/>
            <person name="Banfield J.F."/>
        </authorList>
    </citation>
    <scope>NUCLEOTIDE SEQUENCE [LARGE SCALE GENOMIC DNA]</scope>
</reference>
<dbReference type="GO" id="GO:0008832">
    <property type="term" value="F:dGTPase activity"/>
    <property type="evidence" value="ECO:0007669"/>
    <property type="project" value="TreeGrafter"/>
</dbReference>
<evidence type="ECO:0000259" key="1">
    <source>
        <dbReference type="SMART" id="SM00471"/>
    </source>
</evidence>
<dbReference type="GO" id="GO:0006203">
    <property type="term" value="P:dGTP catabolic process"/>
    <property type="evidence" value="ECO:0007669"/>
    <property type="project" value="TreeGrafter"/>
</dbReference>
<dbReference type="PANTHER" id="PTHR11373:SF4">
    <property type="entry name" value="DEOXYNUCLEOSIDE TRIPHOSPHATE TRIPHOSPHOHYDROLASE SAMHD1"/>
    <property type="match status" value="1"/>
</dbReference>
<protein>
    <recommendedName>
        <fullName evidence="1">HD/PDEase domain-containing protein</fullName>
    </recommendedName>
</protein>
<dbReference type="Pfam" id="PF19276">
    <property type="entry name" value="HD_assoc_2"/>
    <property type="match status" value="1"/>
</dbReference>
<dbReference type="Proteomes" id="UP000034746">
    <property type="component" value="Unassembled WGS sequence"/>
</dbReference>
<dbReference type="InterPro" id="IPR050135">
    <property type="entry name" value="dGTPase-like"/>
</dbReference>
<organism evidence="2 3">
    <name type="scientific">Candidatus Uhrbacteria bacterium GW2011_GWF2_41_16</name>
    <dbReference type="NCBI Taxonomy" id="1618997"/>
    <lineage>
        <taxon>Bacteria</taxon>
        <taxon>Candidatus Uhriibacteriota</taxon>
    </lineage>
</organism>
<dbReference type="SUPFAM" id="SSF109604">
    <property type="entry name" value="HD-domain/PDEase-like"/>
    <property type="match status" value="1"/>
</dbReference>
<dbReference type="Gene3D" id="1.10.3210.10">
    <property type="entry name" value="Hypothetical protein af1432"/>
    <property type="match status" value="1"/>
</dbReference>
<dbReference type="PANTHER" id="PTHR11373">
    <property type="entry name" value="DEOXYNUCLEOSIDE TRIPHOSPHATE TRIPHOSPHOHYDROLASE"/>
    <property type="match status" value="1"/>
</dbReference>
<gene>
    <name evidence="2" type="ORF">UU48_C0034G0005</name>
</gene>
<dbReference type="InterPro" id="IPR003607">
    <property type="entry name" value="HD/PDEase_dom"/>
</dbReference>
<proteinExistence type="predicted"/>
<comment type="caution">
    <text evidence="2">The sequence shown here is derived from an EMBL/GenBank/DDBJ whole genome shotgun (WGS) entry which is preliminary data.</text>
</comment>
<dbReference type="CDD" id="cd00077">
    <property type="entry name" value="HDc"/>
    <property type="match status" value="1"/>
</dbReference>
<dbReference type="InterPro" id="IPR006674">
    <property type="entry name" value="HD_domain"/>
</dbReference>
<accession>A0A0G0V5J6</accession>
<dbReference type="SMART" id="SM00471">
    <property type="entry name" value="HDc"/>
    <property type="match status" value="1"/>
</dbReference>
<dbReference type="EMBL" id="LCAU01000034">
    <property type="protein sequence ID" value="KKR96243.1"/>
    <property type="molecule type" value="Genomic_DNA"/>
</dbReference>
<evidence type="ECO:0000313" key="2">
    <source>
        <dbReference type="EMBL" id="KKR96243.1"/>
    </source>
</evidence>
<sequence>MSKPTIYEGIALIADPIHSYISFTVPKGGVKENTEKDLIDSLWMQRLRYIYQLQSARWVYPSAEHSRFQHSLGAMHIAGRFGRHLYPTLKSIIKDCPSEPYIEELLRVSALLHDIGHGPFGHFFDDNILDDYNETHETIGQKIIKKELCDIIQNIRRSPDGEFEPGEIIEPDYAAFLIGKGPNKDITGYPGWLLFLQPLLSGIYTVDNMDYVLRDSYMCGVAIGPVDIDRLIHYSFFTDKGLTLHRAGLSALNMFLNARLYMYTNVYYHRTTRAIDLHLREIFKDTIKILFPYNPAERLDRYLHLTDWSLLESVRGWDEDTDLKKQNLYIDWMRILGRDVKWKMAYDRTLSLKEVEKGRRFINEEELHDVIVKQLPSDIKDIPLRVDMASQDPRPINPLMMGDRQIYVYNPSTGDVSKEALKEFFDYIPAKVVLCRIFTLNHNYDTVISSATDRVLLCEEDSIKTNV</sequence>
<feature type="domain" description="HD/PDEase" evidence="1">
    <location>
        <begin position="63"/>
        <end position="221"/>
    </location>
</feature>
<dbReference type="InterPro" id="IPR045509">
    <property type="entry name" value="HD_assoc_2"/>
</dbReference>